<keyword evidence="2" id="KW-1185">Reference proteome</keyword>
<evidence type="ECO:0000313" key="1">
    <source>
        <dbReference type="EMBL" id="WEF34093.1"/>
    </source>
</evidence>
<dbReference type="EMBL" id="CP119083">
    <property type="protein sequence ID" value="WEF34093.1"/>
    <property type="molecule type" value="Genomic_DNA"/>
</dbReference>
<evidence type="ECO:0000313" key="2">
    <source>
        <dbReference type="Proteomes" id="UP001216510"/>
    </source>
</evidence>
<dbReference type="Proteomes" id="UP001216510">
    <property type="component" value="Chromosome"/>
</dbReference>
<organism evidence="1 2">
    <name type="scientific">Pseudoduganella chitinolytica</name>
    <dbReference type="NCBI Taxonomy" id="34070"/>
    <lineage>
        <taxon>Bacteria</taxon>
        <taxon>Pseudomonadati</taxon>
        <taxon>Pseudomonadota</taxon>
        <taxon>Betaproteobacteria</taxon>
        <taxon>Burkholderiales</taxon>
        <taxon>Oxalobacteraceae</taxon>
        <taxon>Telluria group</taxon>
        <taxon>Pseudoduganella</taxon>
    </lineage>
</organism>
<accession>A0ABY8BGJ3</accession>
<dbReference type="RefSeq" id="WP_277416775.1">
    <property type="nucleotide sequence ID" value="NZ_CP119083.1"/>
</dbReference>
<evidence type="ECO:0008006" key="3">
    <source>
        <dbReference type="Google" id="ProtNLM"/>
    </source>
</evidence>
<proteinExistence type="predicted"/>
<name>A0ABY8BGJ3_9BURK</name>
<sequence length="154" mass="18133">MTFHVETKLKRGDKFVSIEDWSGIISDPQYIEGVVVMSYQGQTLMGEDFWDDVNYMWPYLLNGLPEIAQGKNWSTRFPDQPITFSVEHIAPDWLLLHVYAEDEEYVKKKIPKCEYLSEMARAGRDFLSRLYRICQAADMPFEHYARLLDELPRT</sequence>
<reference evidence="1 2" key="1">
    <citation type="submission" date="2023-02" db="EMBL/GenBank/DDBJ databases">
        <title>Gemone sequence of Telluria chitinolytica ACM 3522T.</title>
        <authorList>
            <person name="Frediansyah A."/>
            <person name="Miess H."/>
            <person name="Gross H."/>
        </authorList>
    </citation>
    <scope>NUCLEOTIDE SEQUENCE [LARGE SCALE GENOMIC DNA]</scope>
    <source>
        <strain evidence="1 2">ACM 3522</strain>
    </source>
</reference>
<protein>
    <recommendedName>
        <fullName evidence="3">DUF402 domain-containing protein</fullName>
    </recommendedName>
</protein>
<gene>
    <name evidence="1" type="ORF">PX653_04790</name>
</gene>